<dbReference type="Proteomes" id="UP000001396">
    <property type="component" value="Unassembled WGS sequence"/>
</dbReference>
<dbReference type="RefSeq" id="XP_020433441.1">
    <property type="nucleotide sequence ID" value="XM_020576192.1"/>
</dbReference>
<feature type="region of interest" description="Disordered" evidence="1">
    <location>
        <begin position="806"/>
        <end position="867"/>
    </location>
</feature>
<dbReference type="OMA" id="EWFRPEK"/>
<reference evidence="3 4" key="1">
    <citation type="journal article" date="2011" name="Genome Res.">
        <title>Phylogeny-wide analysis of social amoeba genomes highlights ancient origins for complex intercellular communication.</title>
        <authorList>
            <person name="Heidel A.J."/>
            <person name="Lawal H.M."/>
            <person name="Felder M."/>
            <person name="Schilde C."/>
            <person name="Helps N.R."/>
            <person name="Tunggal B."/>
            <person name="Rivero F."/>
            <person name="John U."/>
            <person name="Schleicher M."/>
            <person name="Eichinger L."/>
            <person name="Platzer M."/>
            <person name="Noegel A.A."/>
            <person name="Schaap P."/>
            <person name="Gloeckner G."/>
        </authorList>
    </citation>
    <scope>NUCLEOTIDE SEQUENCE [LARGE SCALE GENOMIC DNA]</scope>
    <source>
        <strain evidence="4">ATCC 26659 / Pp 5 / PN500</strain>
    </source>
</reference>
<feature type="region of interest" description="Disordered" evidence="1">
    <location>
        <begin position="597"/>
        <end position="645"/>
    </location>
</feature>
<dbReference type="GO" id="GO:0005763">
    <property type="term" value="C:mitochondrial small ribosomal subunit"/>
    <property type="evidence" value="ECO:0007669"/>
    <property type="project" value="TreeGrafter"/>
</dbReference>
<proteinExistence type="predicted"/>
<dbReference type="Pfam" id="PF10213">
    <property type="entry name" value="MRP-S28"/>
    <property type="match status" value="1"/>
</dbReference>
<feature type="region of interest" description="Disordered" evidence="1">
    <location>
        <begin position="402"/>
        <end position="444"/>
    </location>
</feature>
<organism evidence="3 4">
    <name type="scientific">Heterostelium pallidum (strain ATCC 26659 / Pp 5 / PN500)</name>
    <name type="common">Cellular slime mold</name>
    <name type="synonym">Polysphondylium pallidum</name>
    <dbReference type="NCBI Taxonomy" id="670386"/>
    <lineage>
        <taxon>Eukaryota</taxon>
        <taxon>Amoebozoa</taxon>
        <taxon>Evosea</taxon>
        <taxon>Eumycetozoa</taxon>
        <taxon>Dictyostelia</taxon>
        <taxon>Acytosteliales</taxon>
        <taxon>Acytosteliaceae</taxon>
        <taxon>Heterostelium</taxon>
    </lineage>
</organism>
<feature type="compositionally biased region" description="Low complexity" evidence="1">
    <location>
        <begin position="816"/>
        <end position="867"/>
    </location>
</feature>
<evidence type="ECO:0000313" key="4">
    <source>
        <dbReference type="Proteomes" id="UP000001396"/>
    </source>
</evidence>
<dbReference type="InterPro" id="IPR019349">
    <property type="entry name" value="Ribosomal_mS35_mit"/>
</dbReference>
<evidence type="ECO:0000259" key="2">
    <source>
        <dbReference type="Pfam" id="PF10213"/>
    </source>
</evidence>
<dbReference type="GO" id="GO:0003735">
    <property type="term" value="F:structural constituent of ribosome"/>
    <property type="evidence" value="ECO:0007669"/>
    <property type="project" value="InterPro"/>
</dbReference>
<dbReference type="InParanoid" id="D3BBB6"/>
<dbReference type="PANTHER" id="PTHR13490">
    <property type="entry name" value="MITOCHONDRIAL 28S RIBOSOMAL PROTEIN S28"/>
    <property type="match status" value="1"/>
</dbReference>
<dbReference type="GeneID" id="31360788"/>
<dbReference type="GO" id="GO:0032543">
    <property type="term" value="P:mitochondrial translation"/>
    <property type="evidence" value="ECO:0007669"/>
    <property type="project" value="InterPro"/>
</dbReference>
<name>D3BBB6_HETP5</name>
<accession>D3BBB6</accession>
<dbReference type="FunCoup" id="D3BBB6">
    <property type="interactions" value="429"/>
</dbReference>
<feature type="compositionally biased region" description="Polar residues" evidence="1">
    <location>
        <begin position="25"/>
        <end position="42"/>
    </location>
</feature>
<feature type="compositionally biased region" description="Acidic residues" evidence="1">
    <location>
        <begin position="597"/>
        <end position="636"/>
    </location>
</feature>
<dbReference type="AlphaFoldDB" id="D3BBB6"/>
<gene>
    <name evidence="3" type="ORF">PPL_05303</name>
</gene>
<dbReference type="InterPro" id="IPR039848">
    <property type="entry name" value="Ribosomal_mS35_mt"/>
</dbReference>
<dbReference type="PANTHER" id="PTHR13490:SF0">
    <property type="entry name" value="SMALL RIBOSOMAL SUBUNIT PROTEIN MS35"/>
    <property type="match status" value="1"/>
</dbReference>
<feature type="domain" description="Small ribosomal subunit protein mS35 mitochondrial conserved" evidence="2">
    <location>
        <begin position="1025"/>
        <end position="1117"/>
    </location>
</feature>
<sequence>MYRACSLLKSQRVSTLLRQSTLSSMVNNNGQQQQQRGYSSSKKTSKFSLDFEDDEDLVIDTRIQEKKLEIKKEEEIDIDDMIANTTLKELKLMRWTENYEALELAKRENVDLHDIFTPDETTEEVQAKIAAQENAELKGSKFQSVKLTYKQLSQIKTAYISKLLNQFKDTFEKPLVQLYKETISEANNIYFSARADKKRLLKEKLRNSVRRKLSGLETHFQDLIFVRNALQHAVEEPSRLDPEVVDEAWQRLLNRSDIMDPDNLARDLMSDEYNDFGQEYEYAENYITQLSMIPYDFRNPKSFNSLVELYDKFIEEIDGGNGNVGVSSELTVEQVEFERSIDQLRQLAVESSPAQLESFLAVKLAGGNLIEIPQSIKQDFTASRVIPSLTETLKQRFLEEVESMGGENGEAEDEDFAEDRPQIENPDSELAPAKPESLTASQRTNRRLQEKYELLLADIQDKTMRAEDTPAKSIGAAVDANEMLALSKKQLTGIQYDEQKFMDIAHPEDKVVEEGAEEKQEETPAAADAAAVEESAPVLTKKQLAQQNLDRLVKNRDELLAKGIPLVDIEFAIEQAKYDLESNEVDDELVDMDDDEDELKMDDDHDDDEQDAEEVEEEEDLEDDEDFEGDEEDEPLNEQLDQLPDFKTLSSKLMESEISDLSRIAKKFYGQPMNEKTASDVLEELFQSHMKTREFDKDLVKHDYDVLREAHGDVHMPSSVQFQYDTGFRDLVDRDVIFKMPLKDTDLVRVLTHQLSEFGLVNQNKVLKDAPDNIPVPRSIVEAESNDGLFPDILDHIDEAREIGLGSKARQQQQKSNNNENNNNNNTTSSSSSTSSTSSGSTLSSSPSTKNNNNNNNNVQSNSNINNFNNTDAIYDSKRLYTELVPIFDDSGVVTLPPKSDLRKKVAPDGKDSIKGASGISKKDFHSNDLWLMGKPFDISKYRLGGQENPLPYYRFGQPLEFTEDDEDPAPPPDASLFDDIETYRYFQEGRGEEWFGPEKVGDKHIDPLNQTMRWYPREHLPTYPFQFEISHNTQDQYAEDFWSNRKVVMRVNIAALNLPEVVEQRLIELTYNRFDTEKRVLTLVANNHKSQDENKHQCKSLFKNLLHEAYLADPNFVSVRTDNYKPDSNVSTFVPSKSAKKLEKFNLLRLTGWNTAQEQKIKQDALDKLKSLL</sequence>
<dbReference type="EMBL" id="ADBJ01000025">
    <property type="protein sequence ID" value="EFA81323.1"/>
    <property type="molecule type" value="Genomic_DNA"/>
</dbReference>
<evidence type="ECO:0000313" key="3">
    <source>
        <dbReference type="EMBL" id="EFA81323.1"/>
    </source>
</evidence>
<feature type="region of interest" description="Disordered" evidence="1">
    <location>
        <begin position="25"/>
        <end position="44"/>
    </location>
</feature>
<comment type="caution">
    <text evidence="3">The sequence shown here is derived from an EMBL/GenBank/DDBJ whole genome shotgun (WGS) entry which is preliminary data.</text>
</comment>
<keyword evidence="4" id="KW-1185">Reference proteome</keyword>
<evidence type="ECO:0000256" key="1">
    <source>
        <dbReference type="SAM" id="MobiDB-lite"/>
    </source>
</evidence>
<dbReference type="STRING" id="670386.D3BBB6"/>
<protein>
    <recommendedName>
        <fullName evidence="2">Small ribosomal subunit protein mS35 mitochondrial conserved domain-containing protein</fullName>
    </recommendedName>
</protein>
<dbReference type="Gene3D" id="3.30.160.20">
    <property type="match status" value="1"/>
</dbReference>